<proteinExistence type="predicted"/>
<evidence type="ECO:0008006" key="11">
    <source>
        <dbReference type="Google" id="ProtNLM"/>
    </source>
</evidence>
<evidence type="ECO:0000256" key="6">
    <source>
        <dbReference type="SAM" id="Phobius"/>
    </source>
</evidence>
<evidence type="ECO:0000256" key="3">
    <source>
        <dbReference type="ARBA" id="ARBA00022692"/>
    </source>
</evidence>
<dbReference type="EMBL" id="LYDR01000063">
    <property type="protein sequence ID" value="ODA32779.1"/>
    <property type="molecule type" value="Genomic_DNA"/>
</dbReference>
<evidence type="ECO:0000313" key="9">
    <source>
        <dbReference type="EMBL" id="ODA32779.1"/>
    </source>
</evidence>
<feature type="transmembrane region" description="Helical" evidence="6">
    <location>
        <begin position="319"/>
        <end position="344"/>
    </location>
</feature>
<evidence type="ECO:0000256" key="5">
    <source>
        <dbReference type="ARBA" id="ARBA00023136"/>
    </source>
</evidence>
<keyword evidence="10" id="KW-1185">Reference proteome</keyword>
<feature type="transmembrane region" description="Helical" evidence="6">
    <location>
        <begin position="391"/>
        <end position="410"/>
    </location>
</feature>
<dbReference type="AlphaFoldDB" id="A0A1C3EHU3"/>
<reference evidence="9 10" key="1">
    <citation type="submission" date="2016-05" db="EMBL/GenBank/DDBJ databases">
        <title>Genomic and physiological characterization of Planctopirus sp. isolated from fresh water lake.</title>
        <authorList>
            <person name="Subhash Y."/>
            <person name="Ramana C."/>
        </authorList>
    </citation>
    <scope>NUCLEOTIDE SEQUENCE [LARGE SCALE GENOMIC DNA]</scope>
    <source>
        <strain evidence="9 10">JC280</strain>
    </source>
</reference>
<evidence type="ECO:0000256" key="4">
    <source>
        <dbReference type="ARBA" id="ARBA00022989"/>
    </source>
</evidence>
<dbReference type="Pfam" id="PF02687">
    <property type="entry name" value="FtsX"/>
    <property type="match status" value="1"/>
</dbReference>
<dbReference type="InterPro" id="IPR003838">
    <property type="entry name" value="ABC3_permease_C"/>
</dbReference>
<feature type="transmembrane region" description="Helical" evidence="6">
    <location>
        <begin position="417"/>
        <end position="438"/>
    </location>
</feature>
<dbReference type="InterPro" id="IPR051125">
    <property type="entry name" value="ABC-4/HrtB_transporter"/>
</dbReference>
<feature type="transmembrane region" description="Helical" evidence="6">
    <location>
        <begin position="364"/>
        <end position="385"/>
    </location>
</feature>
<dbReference type="PANTHER" id="PTHR43738:SF2">
    <property type="entry name" value="ABC TRANSPORTER PERMEASE"/>
    <property type="match status" value="1"/>
</dbReference>
<evidence type="ECO:0000256" key="2">
    <source>
        <dbReference type="ARBA" id="ARBA00022475"/>
    </source>
</evidence>
<evidence type="ECO:0000256" key="1">
    <source>
        <dbReference type="ARBA" id="ARBA00004651"/>
    </source>
</evidence>
<evidence type="ECO:0000313" key="10">
    <source>
        <dbReference type="Proteomes" id="UP000094828"/>
    </source>
</evidence>
<keyword evidence="4 6" id="KW-1133">Transmembrane helix</keyword>
<dbReference type="RefSeq" id="WP_068847321.1">
    <property type="nucleotide sequence ID" value="NZ_LYDR01000063.1"/>
</dbReference>
<keyword evidence="5 6" id="KW-0472">Membrane</keyword>
<accession>A0A1C3EHU3</accession>
<evidence type="ECO:0000259" key="7">
    <source>
        <dbReference type="Pfam" id="PF02687"/>
    </source>
</evidence>
<dbReference type="OrthoDB" id="9784014at2"/>
<protein>
    <recommendedName>
        <fullName evidence="11">ABC transporter permease</fullName>
    </recommendedName>
</protein>
<comment type="caution">
    <text evidence="9">The sequence shown here is derived from an EMBL/GenBank/DDBJ whole genome shotgun (WGS) entry which is preliminary data.</text>
</comment>
<dbReference type="Pfam" id="PF12704">
    <property type="entry name" value="MacB_PCD"/>
    <property type="match status" value="1"/>
</dbReference>
<keyword evidence="3 6" id="KW-0812">Transmembrane</keyword>
<feature type="domain" description="ABC3 transporter permease C-terminal" evidence="7">
    <location>
        <begin position="323"/>
        <end position="434"/>
    </location>
</feature>
<name>A0A1C3EHU3_9PLAN</name>
<dbReference type="PANTHER" id="PTHR43738">
    <property type="entry name" value="ABC TRANSPORTER, MEMBRANE PROTEIN"/>
    <property type="match status" value="1"/>
</dbReference>
<comment type="subcellular location">
    <subcellularLocation>
        <location evidence="1">Cell membrane</location>
        <topology evidence="1">Multi-pass membrane protein</topology>
    </subcellularLocation>
</comment>
<feature type="domain" description="MacB-like periplasmic core" evidence="8">
    <location>
        <begin position="18"/>
        <end position="206"/>
    </location>
</feature>
<feature type="transmembrane region" description="Helical" evidence="6">
    <location>
        <begin position="20"/>
        <end position="42"/>
    </location>
</feature>
<sequence length="449" mass="49017">MSIFQIAWKSLSQRSLASFLTGLSVALGVMLMVAVMILYGVIASTFQQSSIGYDLVVGPKGSPLQLVLSSIYRVSPPIENLPFRFYKDLQKDPRVEQAIPIALGDTTEEGSFPIVGTIPEYFSIPFANNREFAVRGTFLRKPFDAVIGAKVAATNGWKEGSQFRMIHGGADTGHVHDEKFTVVGILAPTGTPNDRSVFVNLDGFYQIQGHDKPFDEAIKREREFYGLAPLEPEALAEEVRKLEKRYGGHDHHNHAPGEEHFHDVPMIQKEVTAILVTTKTLMAAGLMEGEFKKGFKAQATNPIRPMNQLLTDILGNIRVLLMVLTGLIIVVSGVGIFVSIYSSLQERRREIAIMRALGARRETIFGIIITESLLLCLLGGIAGLILGHLLVLGAAPVVTARTGILINGFAFQPMEWLLLPALAILGVIVGYIPAVSAYRTDVASNLNPS</sequence>
<dbReference type="Proteomes" id="UP000094828">
    <property type="component" value="Unassembled WGS sequence"/>
</dbReference>
<dbReference type="InterPro" id="IPR025857">
    <property type="entry name" value="MacB_PCD"/>
</dbReference>
<dbReference type="GO" id="GO:0005886">
    <property type="term" value="C:plasma membrane"/>
    <property type="evidence" value="ECO:0007669"/>
    <property type="project" value="UniProtKB-SubCell"/>
</dbReference>
<keyword evidence="2" id="KW-1003">Cell membrane</keyword>
<organism evidence="9 10">
    <name type="scientific">Planctopirus hydrillae</name>
    <dbReference type="NCBI Taxonomy" id="1841610"/>
    <lineage>
        <taxon>Bacteria</taxon>
        <taxon>Pseudomonadati</taxon>
        <taxon>Planctomycetota</taxon>
        <taxon>Planctomycetia</taxon>
        <taxon>Planctomycetales</taxon>
        <taxon>Planctomycetaceae</taxon>
        <taxon>Planctopirus</taxon>
    </lineage>
</organism>
<dbReference type="STRING" id="1841610.A6X21_20845"/>
<evidence type="ECO:0000259" key="8">
    <source>
        <dbReference type="Pfam" id="PF12704"/>
    </source>
</evidence>
<gene>
    <name evidence="9" type="ORF">A6X21_20845</name>
</gene>